<protein>
    <recommendedName>
        <fullName evidence="4">Chromosome segregation ATPase-like protein</fullName>
    </recommendedName>
</protein>
<gene>
    <name evidence="2" type="ordered locus">Pnap_4927</name>
</gene>
<evidence type="ECO:0000313" key="3">
    <source>
        <dbReference type="Proteomes" id="UP000000644"/>
    </source>
</evidence>
<dbReference type="HOGENOM" id="CLU_250620_0_0_4"/>
<sequence>MQKITRIYVGNYGIDMAWYDGITFDLTDPDDGYPTDTIINLENGGGKTTLLSFIFSCFETSQERFLKHIQNKNHRFSQYFAKDGLPGIVLIEWLMPARVAGGAPYRLVTGQAVAVRTNAERDEVDRVFFSFEASQGLTFETVPAPKLCFAPVTNMNEFSRWMHESNKTSPDFFYTRTQSDWQKHLRDERLIDVEMLQLQVNFSAQEGGIDTGFLTFTSEPEFIRKFFDLTLDPERSAAVRLAVVNTCDKLSRRPHFQQCLTELTKLRDNLTHFDEAAGAFATTRASQGEAVRRGSGLALSLDTMNRDRTQLAADEAARATDQELLANKSGQMASSRADDVLVLTALQYLRRKEQAEAAKKQADDLLSNARNKLVHVRAAQARGELDALDAQLAQLESLSAVAQEQLEPWRDNAEKQGALLRRALYAGEQKLQKAAAGEASLEVAAHQNQIALSKDLATLTKEEQYLFQVQANLKAMENAYTATKAQLIREGQLEPEEESTVAAARYASTVTAKRAREQELIAQAQGFRALESASRAKSKNETAEAARLKAEIGPLQRFIADAEVEREQLSQLPILRQAAEAETADPDSAALVPALDRLIHGSESEVAQCEVHLAALRSSKAAIVETGVSGASRDVNEVVSRLRELGVKSAAPFNTYLARALPDADKARALVASNPARFLGVCVASAELDKARSVFSPSLQLVAPVMVSSTALESDPVEENRFVLPAADDAAFNYAAATEHLTHLDVRINTEEQRREVYAGRQRAALAAKQRLQAYGARFGGGAVSRAGIDAARLAAEGLAASERAQEAEGLASASQEKAEAARKEADECSKAADRAHSDGRAIERFARDHEAGRAACLARLDSLLVELAAKGDLRDRISTELGDSAGAEKAAYRRKLEHQTEAAHLGAERGALKHYSKSFAAEQHLAEHPQELAVLRVLYSDAEKTYDAEAETRLGIVHEKQDSARKDRASKGQAFTNAFPGVKASDISPYLNANFAVLLPATQQEVEETDNASRSADSKCAVAANEHSRYLKANKTNSAASAEMLALNDDALHEAIQTSTQDQIQAAATALAAKLEAGRCRDRARQARVDATQALNTTSALRASLSLPELLDAEPELLLEDIAAQANQVIADFQSKAKSVESARKKAYKAFEDLKSTASTPALQKVEPDIASQLLRNDFEAACADSTRLLEGIEDRIGTTQSSLDGMTSDFENCVGELSNLTNGAITLLNSATTNKKVPVGAPYVGGKAILKMRARFHELGQDVRRQHLRSYLDSLIGNNTVPAKGPELVAEALLRIHGKPLGMQMLKMVPDENLQYVAVDKIQNSGGEGVVMAMFLYMVINQLRSETQAKLKKAGGGPLILDNPFAKATTPTLWKAQRMLAQAMDVQLIFATALPDYNTVGEFGRFVRLRKAGKNTKTGRWHLEAVDFKLSPQAEALAA</sequence>
<evidence type="ECO:0008006" key="4">
    <source>
        <dbReference type="Google" id="ProtNLM"/>
    </source>
</evidence>
<feature type="coiled-coil region" evidence="1">
    <location>
        <begin position="805"/>
        <end position="832"/>
    </location>
</feature>
<dbReference type="EMBL" id="CP000532">
    <property type="protein sequence ID" value="ABM39991.1"/>
    <property type="molecule type" value="Genomic_DNA"/>
</dbReference>
<feature type="coiled-coil region" evidence="1">
    <location>
        <begin position="352"/>
        <end position="405"/>
    </location>
</feature>
<geneLocation type="plasmid" evidence="2 3">
    <name>pPNAP03</name>
</geneLocation>
<dbReference type="Proteomes" id="UP000000644">
    <property type="component" value="Plasmid pPNAP03"/>
</dbReference>
<keyword evidence="2" id="KW-0614">Plasmid</keyword>
<accession>A1VWG3</accession>
<dbReference type="OrthoDB" id="7030669at2"/>
<dbReference type="KEGG" id="pna:Pnap_4927"/>
<evidence type="ECO:0000313" key="2">
    <source>
        <dbReference type="EMBL" id="ABM39991.1"/>
    </source>
</evidence>
<proteinExistence type="predicted"/>
<keyword evidence="1" id="KW-0175">Coiled coil</keyword>
<evidence type="ECO:0000256" key="1">
    <source>
        <dbReference type="SAM" id="Coils"/>
    </source>
</evidence>
<dbReference type="RefSeq" id="WP_011798362.1">
    <property type="nucleotide sequence ID" value="NC_008759.1"/>
</dbReference>
<name>A1VWG3_POLNA</name>
<organism evidence="2 3">
    <name type="scientific">Polaromonas naphthalenivorans (strain CJ2)</name>
    <dbReference type="NCBI Taxonomy" id="365044"/>
    <lineage>
        <taxon>Bacteria</taxon>
        <taxon>Pseudomonadati</taxon>
        <taxon>Pseudomonadota</taxon>
        <taxon>Betaproteobacteria</taxon>
        <taxon>Burkholderiales</taxon>
        <taxon>Comamonadaceae</taxon>
        <taxon>Polaromonas</taxon>
    </lineage>
</organism>
<keyword evidence="3" id="KW-1185">Reference proteome</keyword>
<reference evidence="3" key="1">
    <citation type="journal article" date="2009" name="Environ. Microbiol.">
        <title>The genome of Polaromonas naphthalenivorans strain CJ2, isolated from coal tar-contaminated sediment, reveals physiological and metabolic versatility and evolution through extensive horizontal gene transfer.</title>
        <authorList>
            <person name="Yagi J.M."/>
            <person name="Sims D."/>
            <person name="Brettin T."/>
            <person name="Bruce D."/>
            <person name="Madsen E.L."/>
        </authorList>
    </citation>
    <scope>NUCLEOTIDE SEQUENCE [LARGE SCALE GENOMIC DNA]</scope>
    <source>
        <strain evidence="3">CJ2</strain>
        <plasmid evidence="3">Plasmid pPNAP03</plasmid>
    </source>
</reference>